<gene>
    <name evidence="1" type="ORF">LOD99_4142</name>
</gene>
<evidence type="ECO:0000313" key="1">
    <source>
        <dbReference type="EMBL" id="KAI6652756.1"/>
    </source>
</evidence>
<dbReference type="PANTHER" id="PTHR35444">
    <property type="entry name" value="RIKEN CDNA 1700001C19 GENE"/>
    <property type="match status" value="1"/>
</dbReference>
<keyword evidence="2" id="KW-1185">Reference proteome</keyword>
<dbReference type="EMBL" id="JAKMXF010000297">
    <property type="protein sequence ID" value="KAI6652756.1"/>
    <property type="molecule type" value="Genomic_DNA"/>
</dbReference>
<sequence>MSATMPNSGMLDHIRYKTPTLNMRGIRYDVNWLPSKPHTALGYHTPRPSAKYSRHRSGIFTPTNPPPTARSFSSPINTVHQSPGHNLIRQMRNNELSPFFTLGKVTCGYYYDRSTDHKKRFTGLIATDPVKWR</sequence>
<comment type="caution">
    <text evidence="1">The sequence shown here is derived from an EMBL/GenBank/DDBJ whole genome shotgun (WGS) entry which is preliminary data.</text>
</comment>
<reference evidence="1 2" key="1">
    <citation type="journal article" date="2023" name="BMC Biol.">
        <title>The compact genome of the sponge Oopsacas minuta (Hexactinellida) is lacking key metazoan core genes.</title>
        <authorList>
            <person name="Santini S."/>
            <person name="Schenkelaars Q."/>
            <person name="Jourda C."/>
            <person name="Duchesne M."/>
            <person name="Belahbib H."/>
            <person name="Rocher C."/>
            <person name="Selva M."/>
            <person name="Riesgo A."/>
            <person name="Vervoort M."/>
            <person name="Leys S.P."/>
            <person name="Kodjabachian L."/>
            <person name="Le Bivic A."/>
            <person name="Borchiellini C."/>
            <person name="Claverie J.M."/>
            <person name="Renard E."/>
        </authorList>
    </citation>
    <scope>NUCLEOTIDE SEQUENCE [LARGE SCALE GENOMIC DNA]</scope>
    <source>
        <strain evidence="1">SPO-2</strain>
    </source>
</reference>
<dbReference type="InterPro" id="IPR054446">
    <property type="entry name" value="CIMIP3-like"/>
</dbReference>
<evidence type="ECO:0000313" key="2">
    <source>
        <dbReference type="Proteomes" id="UP001165289"/>
    </source>
</evidence>
<name>A0AAV7JVS1_9METZ</name>
<dbReference type="Proteomes" id="UP001165289">
    <property type="component" value="Unassembled WGS sequence"/>
</dbReference>
<proteinExistence type="predicted"/>
<dbReference type="PANTHER" id="PTHR35444:SF1">
    <property type="entry name" value="RIKEN CDNA 1700001C19 GENE"/>
    <property type="match status" value="1"/>
</dbReference>
<protein>
    <submittedName>
        <fullName evidence="1">Uncharacterized protein</fullName>
    </submittedName>
</protein>
<dbReference type="Pfam" id="PF22581">
    <property type="entry name" value="CIMIP3"/>
    <property type="match status" value="1"/>
</dbReference>
<accession>A0AAV7JVS1</accession>
<organism evidence="1 2">
    <name type="scientific">Oopsacas minuta</name>
    <dbReference type="NCBI Taxonomy" id="111878"/>
    <lineage>
        <taxon>Eukaryota</taxon>
        <taxon>Metazoa</taxon>
        <taxon>Porifera</taxon>
        <taxon>Hexactinellida</taxon>
        <taxon>Hexasterophora</taxon>
        <taxon>Lyssacinosida</taxon>
        <taxon>Leucopsacidae</taxon>
        <taxon>Oopsacas</taxon>
    </lineage>
</organism>
<dbReference type="AlphaFoldDB" id="A0AAV7JVS1"/>